<proteinExistence type="predicted"/>
<dbReference type="GO" id="GO:0000978">
    <property type="term" value="F:RNA polymerase II cis-regulatory region sequence-specific DNA binding"/>
    <property type="evidence" value="ECO:0007669"/>
    <property type="project" value="TreeGrafter"/>
</dbReference>
<keyword evidence="4 7" id="KW-0863">Zinc-finger</keyword>
<comment type="subcellular location">
    <subcellularLocation>
        <location evidence="1">Nucleus</location>
    </subcellularLocation>
</comment>
<dbReference type="SUPFAM" id="SSF57667">
    <property type="entry name" value="beta-beta-alpha zinc fingers"/>
    <property type="match status" value="1"/>
</dbReference>
<dbReference type="Gene3D" id="1.10.30.10">
    <property type="entry name" value="High mobility group box domain"/>
    <property type="match status" value="1"/>
</dbReference>
<dbReference type="Pfam" id="PF00096">
    <property type="entry name" value="zf-C2H2"/>
    <property type="match status" value="1"/>
</dbReference>
<dbReference type="SMART" id="SM00398">
    <property type="entry name" value="HMG"/>
    <property type="match status" value="1"/>
</dbReference>
<feature type="domain" description="C2H2-type" evidence="9">
    <location>
        <begin position="202"/>
        <end position="231"/>
    </location>
</feature>
<evidence type="ECO:0000256" key="7">
    <source>
        <dbReference type="PROSITE-ProRule" id="PRU00042"/>
    </source>
</evidence>
<evidence type="ECO:0000256" key="1">
    <source>
        <dbReference type="ARBA" id="ARBA00004123"/>
    </source>
</evidence>
<keyword evidence="11" id="KW-1185">Reference proteome</keyword>
<accession>A0A7M5V387</accession>
<dbReference type="InterPro" id="IPR050527">
    <property type="entry name" value="Snail/Krueppel_Znf"/>
</dbReference>
<keyword evidence="5" id="KW-0862">Zinc</keyword>
<dbReference type="PROSITE" id="PS00028">
    <property type="entry name" value="ZINC_FINGER_C2H2_1"/>
    <property type="match status" value="2"/>
</dbReference>
<dbReference type="GO" id="GO:0000981">
    <property type="term" value="F:DNA-binding transcription factor activity, RNA polymerase II-specific"/>
    <property type="evidence" value="ECO:0007669"/>
    <property type="project" value="TreeGrafter"/>
</dbReference>
<feature type="compositionally biased region" description="Polar residues" evidence="8">
    <location>
        <begin position="30"/>
        <end position="42"/>
    </location>
</feature>
<evidence type="ECO:0000256" key="8">
    <source>
        <dbReference type="SAM" id="MobiDB-lite"/>
    </source>
</evidence>
<organism evidence="10 11">
    <name type="scientific">Clytia hemisphaerica</name>
    <dbReference type="NCBI Taxonomy" id="252671"/>
    <lineage>
        <taxon>Eukaryota</taxon>
        <taxon>Metazoa</taxon>
        <taxon>Cnidaria</taxon>
        <taxon>Hydrozoa</taxon>
        <taxon>Hydroidolina</taxon>
        <taxon>Leptothecata</taxon>
        <taxon>Obeliida</taxon>
        <taxon>Clytiidae</taxon>
        <taxon>Clytia</taxon>
    </lineage>
</organism>
<dbReference type="OrthoDB" id="8922241at2759"/>
<dbReference type="GO" id="GO:0008270">
    <property type="term" value="F:zinc ion binding"/>
    <property type="evidence" value="ECO:0007669"/>
    <property type="project" value="UniProtKB-KW"/>
</dbReference>
<keyword evidence="3" id="KW-0677">Repeat</keyword>
<keyword evidence="6" id="KW-0539">Nucleus</keyword>
<feature type="domain" description="C2H2-type" evidence="9">
    <location>
        <begin position="232"/>
        <end position="256"/>
    </location>
</feature>
<dbReference type="RefSeq" id="XP_066924125.1">
    <property type="nucleotide sequence ID" value="XM_067068024.1"/>
</dbReference>
<evidence type="ECO:0000256" key="5">
    <source>
        <dbReference type="ARBA" id="ARBA00022833"/>
    </source>
</evidence>
<evidence type="ECO:0000256" key="4">
    <source>
        <dbReference type="ARBA" id="ARBA00022771"/>
    </source>
</evidence>
<protein>
    <recommendedName>
        <fullName evidence="9">C2H2-type domain-containing protein</fullName>
    </recommendedName>
</protein>
<feature type="domain" description="C2H2-type" evidence="9">
    <location>
        <begin position="176"/>
        <end position="203"/>
    </location>
</feature>
<feature type="region of interest" description="Disordered" evidence="8">
    <location>
        <begin position="30"/>
        <end position="70"/>
    </location>
</feature>
<dbReference type="AlphaFoldDB" id="A0A7M5V387"/>
<dbReference type="InterPro" id="IPR009071">
    <property type="entry name" value="HMG_box_dom"/>
</dbReference>
<keyword evidence="2" id="KW-0479">Metal-binding</keyword>
<evidence type="ECO:0000256" key="6">
    <source>
        <dbReference type="ARBA" id="ARBA00023242"/>
    </source>
</evidence>
<feature type="compositionally biased region" description="Basic and acidic residues" evidence="8">
    <location>
        <begin position="43"/>
        <end position="63"/>
    </location>
</feature>
<evidence type="ECO:0000313" key="10">
    <source>
        <dbReference type="EnsemblMetazoa" id="CLYHEMP009021.1"/>
    </source>
</evidence>
<sequence>MHAYNDFVRTVLIKWYQNKTINVIDVGLKSTSQKAESSTSRNNDNETSRNETARSKTTRKNETAEMGVETNQVEEEIETIETLNDTSADLTHKRRLSLNGWQKYMSENLEKSSDESFGEIAKKARKSWNSLSSEERKNYNTKAREGKTIPPCHLCGAAFNYAKRRKEHMNICPKTFACTKCELIFESPQALKAHDNKHSHKFMCDKPECGKCFECASKLSRHQKTHDKSKDIMCPVCNKKFSRKDNMVRHQKTKHK</sequence>
<dbReference type="SUPFAM" id="SSF47095">
    <property type="entry name" value="HMG-box"/>
    <property type="match status" value="1"/>
</dbReference>
<dbReference type="PANTHER" id="PTHR24388">
    <property type="entry name" value="ZINC FINGER PROTEIN"/>
    <property type="match status" value="1"/>
</dbReference>
<dbReference type="SMART" id="SM00355">
    <property type="entry name" value="ZnF_C2H2"/>
    <property type="match status" value="4"/>
</dbReference>
<evidence type="ECO:0000256" key="2">
    <source>
        <dbReference type="ARBA" id="ARBA00022723"/>
    </source>
</evidence>
<dbReference type="PROSITE" id="PS50157">
    <property type="entry name" value="ZINC_FINGER_C2H2_2"/>
    <property type="match status" value="3"/>
</dbReference>
<dbReference type="GeneID" id="136811418"/>
<dbReference type="InterPro" id="IPR036910">
    <property type="entry name" value="HMG_box_dom_sf"/>
</dbReference>
<evidence type="ECO:0000313" key="11">
    <source>
        <dbReference type="Proteomes" id="UP000594262"/>
    </source>
</evidence>
<dbReference type="Proteomes" id="UP000594262">
    <property type="component" value="Unplaced"/>
</dbReference>
<dbReference type="EnsemblMetazoa" id="CLYHEMT009021.1">
    <property type="protein sequence ID" value="CLYHEMP009021.1"/>
    <property type="gene ID" value="CLYHEMG009021"/>
</dbReference>
<dbReference type="PANTHER" id="PTHR24388:SF54">
    <property type="entry name" value="PROTEIN ESCARGOT"/>
    <property type="match status" value="1"/>
</dbReference>
<name>A0A7M5V387_9CNID</name>
<dbReference type="GO" id="GO:0005634">
    <property type="term" value="C:nucleus"/>
    <property type="evidence" value="ECO:0007669"/>
    <property type="project" value="UniProtKB-SubCell"/>
</dbReference>
<dbReference type="InterPro" id="IPR013087">
    <property type="entry name" value="Znf_C2H2_type"/>
</dbReference>
<evidence type="ECO:0000256" key="3">
    <source>
        <dbReference type="ARBA" id="ARBA00022737"/>
    </source>
</evidence>
<dbReference type="InterPro" id="IPR036236">
    <property type="entry name" value="Znf_C2H2_sf"/>
</dbReference>
<evidence type="ECO:0000259" key="9">
    <source>
        <dbReference type="PROSITE" id="PS50157"/>
    </source>
</evidence>
<dbReference type="Gene3D" id="3.30.160.60">
    <property type="entry name" value="Classic Zinc Finger"/>
    <property type="match status" value="3"/>
</dbReference>
<reference evidence="10" key="1">
    <citation type="submission" date="2021-01" db="UniProtKB">
        <authorList>
            <consortium name="EnsemblMetazoa"/>
        </authorList>
    </citation>
    <scope>IDENTIFICATION</scope>
</reference>